<evidence type="ECO:0000313" key="2">
    <source>
        <dbReference type="EMBL" id="SMQ79986.1"/>
    </source>
</evidence>
<dbReference type="InterPro" id="IPR021383">
    <property type="entry name" value="DUF3015"/>
</dbReference>
<name>A0A1Y6FWM7_9GAMM</name>
<dbReference type="Proteomes" id="UP000194450">
    <property type="component" value="Unassembled WGS sequence"/>
</dbReference>
<reference evidence="3" key="1">
    <citation type="submission" date="2017-04" db="EMBL/GenBank/DDBJ databases">
        <authorList>
            <person name="Varghese N."/>
            <person name="Submissions S."/>
        </authorList>
    </citation>
    <scope>NUCLEOTIDE SEQUENCE [LARGE SCALE GENOMIC DNA]</scope>
</reference>
<accession>A0A1Y6FWM7</accession>
<dbReference type="AlphaFoldDB" id="A0A1Y6FWM7"/>
<dbReference type="Pfam" id="PF11220">
    <property type="entry name" value="DUF3015"/>
    <property type="match status" value="1"/>
</dbReference>
<keyword evidence="1" id="KW-0732">Signal</keyword>
<dbReference type="OrthoDB" id="6088473at2"/>
<dbReference type="EMBL" id="FXWH01000002">
    <property type="protein sequence ID" value="SMQ79986.1"/>
    <property type="molecule type" value="Genomic_DNA"/>
</dbReference>
<evidence type="ECO:0008006" key="4">
    <source>
        <dbReference type="Google" id="ProtNLM"/>
    </source>
</evidence>
<sequence length="147" mass="15588">MKKLSCAAVAAVAMLSAPQANANINPWQDCGIGAMIFEDNGVAAAISNLIWDLGTTAITSATVSEDTCKGSIIAKATYINENYEQIETDLAIGEGQHLNAMLDMFAPANRDEVVAELRKSIQLDAQQPTVKKAEALYMKTQALVVAG</sequence>
<protein>
    <recommendedName>
        <fullName evidence="4">DUF3015 domain-containing protein</fullName>
    </recommendedName>
</protein>
<proteinExistence type="predicted"/>
<organism evidence="2 3">
    <name type="scientific">Pseudidiomarina planktonica</name>
    <dbReference type="NCBI Taxonomy" id="1323738"/>
    <lineage>
        <taxon>Bacteria</taxon>
        <taxon>Pseudomonadati</taxon>
        <taxon>Pseudomonadota</taxon>
        <taxon>Gammaproteobacteria</taxon>
        <taxon>Alteromonadales</taxon>
        <taxon>Idiomarinaceae</taxon>
        <taxon>Pseudidiomarina</taxon>
    </lineage>
</organism>
<dbReference type="RefSeq" id="WP_086435039.1">
    <property type="nucleotide sequence ID" value="NZ_FXWH01000002.1"/>
</dbReference>
<feature type="signal peptide" evidence="1">
    <location>
        <begin position="1"/>
        <end position="22"/>
    </location>
</feature>
<feature type="chain" id="PRO_5013119797" description="DUF3015 domain-containing protein" evidence="1">
    <location>
        <begin position="23"/>
        <end position="147"/>
    </location>
</feature>
<evidence type="ECO:0000256" key="1">
    <source>
        <dbReference type="SAM" id="SignalP"/>
    </source>
</evidence>
<keyword evidence="3" id="KW-1185">Reference proteome</keyword>
<gene>
    <name evidence="2" type="ORF">SAMN06297229_1903</name>
</gene>
<evidence type="ECO:0000313" key="3">
    <source>
        <dbReference type="Proteomes" id="UP000194450"/>
    </source>
</evidence>